<dbReference type="CDD" id="cd11524">
    <property type="entry name" value="SYLF"/>
    <property type="match status" value="1"/>
</dbReference>
<organism evidence="4 5">
    <name type="scientific">Noviherbaspirillum pedocola</name>
    <dbReference type="NCBI Taxonomy" id="2801341"/>
    <lineage>
        <taxon>Bacteria</taxon>
        <taxon>Pseudomonadati</taxon>
        <taxon>Pseudomonadota</taxon>
        <taxon>Betaproteobacteria</taxon>
        <taxon>Burkholderiales</taxon>
        <taxon>Oxalobacteraceae</taxon>
        <taxon>Noviherbaspirillum</taxon>
    </lineage>
</organism>
<dbReference type="PANTHER" id="PTHR15629">
    <property type="entry name" value="SH3YL1 PROTEIN"/>
    <property type="match status" value="1"/>
</dbReference>
<gene>
    <name evidence="4" type="ORF">JJB74_18365</name>
</gene>
<keyword evidence="2" id="KW-0732">Signal</keyword>
<dbReference type="InterPro" id="IPR051702">
    <property type="entry name" value="SH3_domain_YSC84-like"/>
</dbReference>
<evidence type="ECO:0000256" key="1">
    <source>
        <dbReference type="SAM" id="MobiDB-lite"/>
    </source>
</evidence>
<sequence length="236" mass="24654">MKQRALTLGIVALLGATLALPALAQTGQKSSSTDNSPAQSKGEERADANKHVDRALQAVQTMEKDLRLKKLMQQAKGIYIIPDYGRAALGVGAQGGAGVLLVHQQGKWSGPGFYNFGGISLGPQAGVTAGPVAMLLMGDKALNIFNSNNKFSLSADVGLTIARYSARETGTAGQGDIIMWSGEKGAMAEMNVGVTDVNFDEKETRGYYGKDVTAQQIVSGGMSAPKAQKLLGALPK</sequence>
<protein>
    <submittedName>
        <fullName evidence="4">Lipid-binding SYLF domain-containing protein</fullName>
    </submittedName>
</protein>
<reference evidence="4" key="1">
    <citation type="submission" date="2021-01" db="EMBL/GenBank/DDBJ databases">
        <title>Genome sequence of strain Noviherbaspirillum sp. DKR-6.</title>
        <authorList>
            <person name="Chaudhary D.K."/>
        </authorList>
    </citation>
    <scope>NUCLEOTIDE SEQUENCE</scope>
    <source>
        <strain evidence="4">DKR-6</strain>
    </source>
</reference>
<dbReference type="GO" id="GO:0035091">
    <property type="term" value="F:phosphatidylinositol binding"/>
    <property type="evidence" value="ECO:0007669"/>
    <property type="project" value="TreeGrafter"/>
</dbReference>
<comment type="caution">
    <text evidence="4">The sequence shown here is derived from an EMBL/GenBank/DDBJ whole genome shotgun (WGS) entry which is preliminary data.</text>
</comment>
<dbReference type="Pfam" id="PF04366">
    <property type="entry name" value="Ysc84"/>
    <property type="match status" value="1"/>
</dbReference>
<keyword evidence="5" id="KW-1185">Reference proteome</keyword>
<feature type="chain" id="PRO_5036838574" evidence="2">
    <location>
        <begin position="25"/>
        <end position="236"/>
    </location>
</feature>
<evidence type="ECO:0000256" key="2">
    <source>
        <dbReference type="SAM" id="SignalP"/>
    </source>
</evidence>
<dbReference type="Proteomes" id="UP000622890">
    <property type="component" value="Unassembled WGS sequence"/>
</dbReference>
<dbReference type="InterPro" id="IPR007461">
    <property type="entry name" value="Ysc84_actin-binding"/>
</dbReference>
<feature type="domain" description="Ysc84 actin-binding" evidence="3">
    <location>
        <begin position="118"/>
        <end position="234"/>
    </location>
</feature>
<accession>A0A934SWB6</accession>
<dbReference type="AlphaFoldDB" id="A0A934SWB6"/>
<evidence type="ECO:0000313" key="4">
    <source>
        <dbReference type="EMBL" id="MBK4736593.1"/>
    </source>
</evidence>
<dbReference type="PANTHER" id="PTHR15629:SF2">
    <property type="entry name" value="SH3 DOMAIN-CONTAINING YSC84-LIKE PROTEIN 1"/>
    <property type="match status" value="1"/>
</dbReference>
<dbReference type="EMBL" id="JAEPBG010000008">
    <property type="protein sequence ID" value="MBK4736593.1"/>
    <property type="molecule type" value="Genomic_DNA"/>
</dbReference>
<evidence type="ECO:0000313" key="5">
    <source>
        <dbReference type="Proteomes" id="UP000622890"/>
    </source>
</evidence>
<feature type="compositionally biased region" description="Basic and acidic residues" evidence="1">
    <location>
        <begin position="41"/>
        <end position="50"/>
    </location>
</feature>
<feature type="signal peptide" evidence="2">
    <location>
        <begin position="1"/>
        <end position="24"/>
    </location>
</feature>
<evidence type="ECO:0000259" key="3">
    <source>
        <dbReference type="Pfam" id="PF04366"/>
    </source>
</evidence>
<proteinExistence type="predicted"/>
<name>A0A934SWB6_9BURK</name>
<feature type="region of interest" description="Disordered" evidence="1">
    <location>
        <begin position="25"/>
        <end position="50"/>
    </location>
</feature>
<dbReference type="RefSeq" id="WP_200594191.1">
    <property type="nucleotide sequence ID" value="NZ_JAEPBG010000008.1"/>
</dbReference>
<feature type="compositionally biased region" description="Polar residues" evidence="1">
    <location>
        <begin position="29"/>
        <end position="39"/>
    </location>
</feature>